<gene>
    <name evidence="15 20" type="primary">recB</name>
    <name evidence="20" type="ORF">GPAL_2550</name>
</gene>
<dbReference type="InterPro" id="IPR011604">
    <property type="entry name" value="PDDEXK-like_dom_sf"/>
</dbReference>
<dbReference type="GO" id="GO:0005829">
    <property type="term" value="C:cytosol"/>
    <property type="evidence" value="ECO:0007669"/>
    <property type="project" value="TreeGrafter"/>
</dbReference>
<dbReference type="RefSeq" id="WP_006012272.1">
    <property type="nucleotide sequence ID" value="NZ_AUAV01000011.1"/>
</dbReference>
<dbReference type="PROSITE" id="PS51198">
    <property type="entry name" value="UVRD_HELICASE_ATP_BIND"/>
    <property type="match status" value="1"/>
</dbReference>
<comment type="catalytic activity">
    <reaction evidence="14 15">
        <text>ATP + H2O = ADP + phosphate + H(+)</text>
        <dbReference type="Rhea" id="RHEA:13065"/>
        <dbReference type="ChEBI" id="CHEBI:15377"/>
        <dbReference type="ChEBI" id="CHEBI:15378"/>
        <dbReference type="ChEBI" id="CHEBI:30616"/>
        <dbReference type="ChEBI" id="CHEBI:43474"/>
        <dbReference type="ChEBI" id="CHEBI:456216"/>
        <dbReference type="EC" id="5.6.2.4"/>
    </reaction>
</comment>
<evidence type="ECO:0000256" key="5">
    <source>
        <dbReference type="ARBA" id="ARBA00022801"/>
    </source>
</evidence>
<evidence type="ECO:0000256" key="11">
    <source>
        <dbReference type="ARBA" id="ARBA00023204"/>
    </source>
</evidence>
<accession>K6ZGD5</accession>
<dbReference type="SUPFAM" id="SSF52980">
    <property type="entry name" value="Restriction endonuclease-like"/>
    <property type="match status" value="1"/>
</dbReference>
<keyword evidence="1 15" id="KW-0540">Nuclease</keyword>
<evidence type="ECO:0000313" key="21">
    <source>
        <dbReference type="Proteomes" id="UP000006251"/>
    </source>
</evidence>
<dbReference type="EC" id="5.6.2.4" evidence="15"/>
<dbReference type="PROSITE" id="PS51217">
    <property type="entry name" value="UVRD_HELICASE_CTER"/>
    <property type="match status" value="1"/>
</dbReference>
<dbReference type="STRING" id="1121922.GCA_000428905_02238"/>
<keyword evidence="11 15" id="KW-0234">DNA repair</keyword>
<evidence type="ECO:0000256" key="16">
    <source>
        <dbReference type="PROSITE-ProRule" id="PRU00560"/>
    </source>
</evidence>
<keyword evidence="12 15" id="KW-0413">Isomerase</keyword>
<evidence type="ECO:0000256" key="15">
    <source>
        <dbReference type="HAMAP-Rule" id="MF_01485"/>
    </source>
</evidence>
<dbReference type="OrthoDB" id="9810135at2"/>
<evidence type="ECO:0000259" key="19">
    <source>
        <dbReference type="PROSITE" id="PS51217"/>
    </source>
</evidence>
<sequence length="1322" mass="149495">MLQLDPLNLELHSRHLIEASAGTGKTFNITRLYARLILEKRLSVQEILVMTYTRAATEEIKGRVAAFLLEIHDEWYADKQSDFTQTLISRVGLEEGDALLTAALLSLDEASIFTIHGFCQRVLKQFAVSLKADLELELVTDSTELLLQGVQDYLRVATKNKASFALLSAKNWHIPDNFFNEFRSAISSDLALTQVTMAQVQTDENANLARQLHEQVDFIKQLFKHLQQNQTVLFEAAVVGHKDECKRTQEWHLIMAWFETLLTYIALNESADITATITKQSSQQGAGCLENENAEDESVGDDRVEDESVQDESVEDESVEDESVEDESVDLLQVLTMPPEMGDFINGNRFRSSPEAKAMLEPLKALRSEIKRWLEQSTKQLERNAQLTAVLGVVKEGVYAIRERVEMAKKKAHVVLFDDLISVFSNALQSQDVNLLDSIRRQFPVALVDEFQDTDRHQYQILDKLYPKADKNSLLLMIGDPKQAIYGFRGGDIFVYLAAKQDADHVWLMDTNWRSSAQMVTGYNRLFYGHSLLQEQSRPVFGFDIDYEVIKSTPFSKAASSPLFDPLASRTAMTYMLSSDGAETSIGNNNTKRKKVELEQQVLDWSSLEIMRLLGDAKIGDNKVVPADIAVLVKDRIEATLVKNSLDAVGLKSVYLSDKTPLFSSPQATELYRVLDAILHSTNRSTLVAGANSSLLSGVIANHMSPKDQQKTLLELHSDLMHPEWEKLVVSCFEFKAKWAQLGIFSLLLTLIKENYEPQTSPERSLTNMMHLAEAMAKNAVLNKLPEQQLAWLSHQIFDHVADEEVQLRLESDANLIKIVTQHGSKGLEYPIVFVPFGNKYKDPRRRKTSTIQHFKYQDMQSAQSIYQLGATHASLNEYAKQEHAEKMRLMYVAVTRAEYRCYLGVVNDISNSESALNSALGIPNESLNDCKSEDPAHSKIMNWLTTHVFETNDAASVNGALHSNSSAVNVDIPPVMSSAYQADDEIIVPAFVDAKLAKRSAWIISSFSNLSRFHKSDNNSYYDVASPNQISLHAIETASEHKIVSIETRTDELLDQASAQTSQNISENSLVIRYQIEKGADTGNLLHDILEQVDFHSPDWESASIVALSKYKVLQEKELVALFEWLDSCLKTPLINDFCLADLTVKHTLREAEFYFPMPHLKVRHVAKVLQQYRQHLRKSRGLSALSISMADIPELSGMMHGFIDLIFEHDGKYYVADYKSTHMGDSPRHYSTEKLHENNQQHLYDLQYLLYSLALHKYLKQQLGDYSFETHFGGVFYLYLRGMSPDSQFDGGSSGVFFDKVDKQYIDLLENLFKPTKEEA</sequence>
<dbReference type="Gene3D" id="1.10.3170.10">
    <property type="entry name" value="Recbcd, chain B, domain 2"/>
    <property type="match status" value="1"/>
</dbReference>
<evidence type="ECO:0000256" key="6">
    <source>
        <dbReference type="ARBA" id="ARBA00022806"/>
    </source>
</evidence>
<dbReference type="GO" id="GO:0043138">
    <property type="term" value="F:3'-5' DNA helicase activity"/>
    <property type="evidence" value="ECO:0007669"/>
    <property type="project" value="UniProtKB-UniRule"/>
</dbReference>
<comment type="similarity">
    <text evidence="15">Belongs to the helicase family. UvrD subfamily.</text>
</comment>
<dbReference type="EMBL" id="BAEQ01000045">
    <property type="protein sequence ID" value="GAC29407.1"/>
    <property type="molecule type" value="Genomic_DNA"/>
</dbReference>
<dbReference type="SUPFAM" id="SSF52540">
    <property type="entry name" value="P-loop containing nucleoside triphosphate hydrolases"/>
    <property type="match status" value="1"/>
</dbReference>
<dbReference type="PANTHER" id="PTHR11070">
    <property type="entry name" value="UVRD / RECB / PCRA DNA HELICASE FAMILY MEMBER"/>
    <property type="match status" value="1"/>
</dbReference>
<dbReference type="Pfam" id="PF00580">
    <property type="entry name" value="UvrD-helicase"/>
    <property type="match status" value="1"/>
</dbReference>
<dbReference type="GO" id="GO:0016887">
    <property type="term" value="F:ATP hydrolysis activity"/>
    <property type="evidence" value="ECO:0007669"/>
    <property type="project" value="RHEA"/>
</dbReference>
<feature type="binding site" evidence="15">
    <location>
        <position position="1088"/>
    </location>
    <ligand>
        <name>Mg(2+)</name>
        <dbReference type="ChEBI" id="CHEBI:18420"/>
    </ligand>
</feature>
<comment type="catalytic activity">
    <reaction evidence="15">
        <text>Exonucleolytic cleavage (in the presence of ATP) in either 5'- to 3'- or 3'- to 5'-direction to yield 5'-phosphooligonucleotides.</text>
        <dbReference type="EC" id="3.1.11.5"/>
    </reaction>
</comment>
<evidence type="ECO:0000256" key="9">
    <source>
        <dbReference type="ARBA" id="ARBA00022842"/>
    </source>
</evidence>
<dbReference type="PANTHER" id="PTHR11070:SF23">
    <property type="entry name" value="RECBCD ENZYME SUBUNIT RECB"/>
    <property type="match status" value="1"/>
</dbReference>
<feature type="region of interest" description="Disordered" evidence="17">
    <location>
        <begin position="281"/>
        <end position="327"/>
    </location>
</feature>
<dbReference type="InterPro" id="IPR027417">
    <property type="entry name" value="P-loop_NTPase"/>
</dbReference>
<evidence type="ECO:0000256" key="14">
    <source>
        <dbReference type="ARBA" id="ARBA00048988"/>
    </source>
</evidence>
<feature type="compositionally biased region" description="Acidic residues" evidence="17">
    <location>
        <begin position="292"/>
        <end position="327"/>
    </location>
</feature>
<comment type="function">
    <text evidence="15">A helicase/nuclease that prepares dsDNA breaks (DSB) for recombinational DNA repair. Binds to DSBs and unwinds DNA via a highly rapid and processive ATP-dependent bidirectional helicase activity. Unwinds dsDNA until it encounters a Chi (crossover hotspot instigator) sequence from the 3' direction. Cuts ssDNA a few nucleotides 3' to the Chi site. The properties and activities of the enzyme are changed at Chi. The Chi-altered holoenzyme produces a long 3'-ssDNA overhang and facilitates RecA-binding to the ssDNA for homologous DNA recombination and repair. Holoenzyme degrades any linearized DNA that is unable to undergo homologous recombination. In the holoenzyme this subunit contributes ATPase, 3'-5' helicase, exonuclease activity and loads RecA onto ssDNA.</text>
</comment>
<keyword evidence="9 15" id="KW-0460">Magnesium</keyword>
<evidence type="ECO:0000256" key="12">
    <source>
        <dbReference type="ARBA" id="ARBA00023235"/>
    </source>
</evidence>
<dbReference type="InterPro" id="IPR004586">
    <property type="entry name" value="RecB"/>
</dbReference>
<feature type="domain" description="UvrD-like helicase ATP-binding" evidence="18">
    <location>
        <begin position="1"/>
        <end position="516"/>
    </location>
</feature>
<organism evidence="20 21">
    <name type="scientific">Brumicola pallidula DSM 14239 = ACAM 615</name>
    <dbReference type="NCBI Taxonomy" id="1121922"/>
    <lineage>
        <taxon>Bacteria</taxon>
        <taxon>Pseudomonadati</taxon>
        <taxon>Pseudomonadota</taxon>
        <taxon>Gammaproteobacteria</taxon>
        <taxon>Alteromonadales</taxon>
        <taxon>Alteromonadaceae</taxon>
        <taxon>Brumicola</taxon>
    </lineage>
</organism>
<feature type="binding site" evidence="16">
    <location>
        <begin position="19"/>
        <end position="26"/>
    </location>
    <ligand>
        <name>ATP</name>
        <dbReference type="ChEBI" id="CHEBI:30616"/>
    </ligand>
</feature>
<evidence type="ECO:0000259" key="18">
    <source>
        <dbReference type="PROSITE" id="PS51198"/>
    </source>
</evidence>
<feature type="domain" description="UvrD-like helicase C-terminal" evidence="19">
    <location>
        <begin position="553"/>
        <end position="827"/>
    </location>
</feature>
<comment type="caution">
    <text evidence="20">The sequence shown here is derived from an EMBL/GenBank/DDBJ whole genome shotgun (WGS) entry which is preliminary data.</text>
</comment>
<dbReference type="GO" id="GO:0009338">
    <property type="term" value="C:exodeoxyribonuclease V complex"/>
    <property type="evidence" value="ECO:0007669"/>
    <property type="project" value="TreeGrafter"/>
</dbReference>
<dbReference type="Gene3D" id="1.10.486.10">
    <property type="entry name" value="PCRA, domain 4"/>
    <property type="match status" value="1"/>
</dbReference>
<comment type="cofactor">
    <cofactor evidence="15">
        <name>Mg(2+)</name>
        <dbReference type="ChEBI" id="CHEBI:18420"/>
    </cofactor>
    <text evidence="15">Binds 1 Mg(2+) ion per subunit.</text>
</comment>
<comment type="domain">
    <text evidence="15">The N-terminal DNA-binding domain is a ssDNA-dependent ATPase and has ATP-dependent 3'-5' helicase function. This domain interacts with RecC.</text>
</comment>
<dbReference type="GO" id="GO:0005524">
    <property type="term" value="F:ATP binding"/>
    <property type="evidence" value="ECO:0007669"/>
    <property type="project" value="UniProtKB-UniRule"/>
</dbReference>
<dbReference type="InterPro" id="IPR014016">
    <property type="entry name" value="UvrD-like_ATP-bd"/>
</dbReference>
<dbReference type="Pfam" id="PF13361">
    <property type="entry name" value="UvrD_C"/>
    <property type="match status" value="1"/>
</dbReference>
<dbReference type="GO" id="GO:0000287">
    <property type="term" value="F:magnesium ion binding"/>
    <property type="evidence" value="ECO:0007669"/>
    <property type="project" value="UniProtKB-UniRule"/>
</dbReference>
<dbReference type="InterPro" id="IPR038726">
    <property type="entry name" value="PDDEXK_AddAB-type"/>
</dbReference>
<keyword evidence="8 15" id="KW-0067">ATP-binding</keyword>
<feature type="region of interest" description="Nuclease activity, interacts with RecD and RecA" evidence="15">
    <location>
        <begin position="1002"/>
        <end position="1322"/>
    </location>
</feature>
<feature type="binding site" evidence="15">
    <location>
        <position position="1219"/>
    </location>
    <ligand>
        <name>Mg(2+)</name>
        <dbReference type="ChEBI" id="CHEBI:18420"/>
    </ligand>
</feature>
<feature type="region of interest" description="DNA-binding and helicase activity, interacts with RecC" evidence="15">
    <location>
        <begin position="1"/>
        <end position="963"/>
    </location>
</feature>
<dbReference type="HAMAP" id="MF_01485">
    <property type="entry name" value="RecB"/>
    <property type="match status" value="1"/>
</dbReference>
<keyword evidence="7 15" id="KW-0269">Exonuclease</keyword>
<evidence type="ECO:0000256" key="3">
    <source>
        <dbReference type="ARBA" id="ARBA00022741"/>
    </source>
</evidence>
<dbReference type="Gene3D" id="3.90.320.10">
    <property type="match status" value="1"/>
</dbReference>
<keyword evidence="10 15" id="KW-0238">DNA-binding</keyword>
<evidence type="ECO:0000256" key="4">
    <source>
        <dbReference type="ARBA" id="ARBA00022763"/>
    </source>
</evidence>
<evidence type="ECO:0000313" key="20">
    <source>
        <dbReference type="EMBL" id="GAC29407.1"/>
    </source>
</evidence>
<keyword evidence="6 15" id="KW-0347">Helicase</keyword>
<keyword evidence="2 15" id="KW-0479">Metal-binding</keyword>
<dbReference type="InterPro" id="IPR014017">
    <property type="entry name" value="DNA_helicase_UvrD-like_C"/>
</dbReference>
<evidence type="ECO:0000256" key="1">
    <source>
        <dbReference type="ARBA" id="ARBA00022722"/>
    </source>
</evidence>
<dbReference type="InterPro" id="IPR000212">
    <property type="entry name" value="DNA_helicase_UvrD/REP"/>
</dbReference>
<evidence type="ECO:0000256" key="7">
    <source>
        <dbReference type="ARBA" id="ARBA00022839"/>
    </source>
</evidence>
<feature type="binding site" evidence="15">
    <location>
        <position position="1206"/>
    </location>
    <ligand>
        <name>Mg(2+)</name>
        <dbReference type="ChEBI" id="CHEBI:18420"/>
    </ligand>
</feature>
<evidence type="ECO:0000256" key="10">
    <source>
        <dbReference type="ARBA" id="ARBA00023125"/>
    </source>
</evidence>
<keyword evidence="4 15" id="KW-0227">DNA damage</keyword>
<evidence type="ECO:0000256" key="8">
    <source>
        <dbReference type="ARBA" id="ARBA00022840"/>
    </source>
</evidence>
<dbReference type="GO" id="GO:0003677">
    <property type="term" value="F:DNA binding"/>
    <property type="evidence" value="ECO:0007669"/>
    <property type="project" value="UniProtKB-UniRule"/>
</dbReference>
<dbReference type="EC" id="3.1.11.5" evidence="15"/>
<name>K6ZGD5_9ALTE</name>
<comment type="subunit">
    <text evidence="15">Heterotrimer of RecB, RecC and RecD. All subunits contribute to DNA-binding. Interacts with RecA.</text>
</comment>
<evidence type="ECO:0000256" key="2">
    <source>
        <dbReference type="ARBA" id="ARBA00022723"/>
    </source>
</evidence>
<comment type="miscellaneous">
    <text evidence="15">In the RecBCD complex, RecB has a slow 3'-5' helicase, an exonuclease activity and loads RecA onto ssDNA, RecD has a fast 5'-3' helicase activity, while RecC stimulates the ATPase and processivity of the RecB helicase and contributes to recognition of the Chi site.</text>
</comment>
<dbReference type="CDD" id="cd22352">
    <property type="entry name" value="RecB_C-like"/>
    <property type="match status" value="1"/>
</dbReference>
<reference evidence="21" key="1">
    <citation type="journal article" date="2014" name="Environ. Microbiol.">
        <title>Comparative genomics of the marine bacterial genus Glaciecola reveals the high degree of genomic diversity and genomic characteristic for cold adaptation.</title>
        <authorList>
            <person name="Qin Q.L."/>
            <person name="Xie B.B."/>
            <person name="Yu Y."/>
            <person name="Shu Y.L."/>
            <person name="Rong J.C."/>
            <person name="Zhang Y.J."/>
            <person name="Zhao D.L."/>
            <person name="Chen X.L."/>
            <person name="Zhang X.Y."/>
            <person name="Chen B."/>
            <person name="Zhou B.C."/>
            <person name="Zhang Y.Z."/>
        </authorList>
    </citation>
    <scope>NUCLEOTIDE SEQUENCE [LARGE SCALE GENOMIC DNA]</scope>
    <source>
        <strain evidence="21">ACAM 615</strain>
    </source>
</reference>
<dbReference type="GO" id="GO:0008854">
    <property type="term" value="F:exodeoxyribonuclease V activity"/>
    <property type="evidence" value="ECO:0007669"/>
    <property type="project" value="UniProtKB-EC"/>
</dbReference>
<dbReference type="Proteomes" id="UP000006251">
    <property type="component" value="Unassembled WGS sequence"/>
</dbReference>
<keyword evidence="3 15" id="KW-0547">Nucleotide-binding</keyword>
<evidence type="ECO:0000256" key="13">
    <source>
        <dbReference type="ARBA" id="ARBA00034617"/>
    </source>
</evidence>
<proteinExistence type="inferred from homology"/>
<dbReference type="Gene3D" id="3.40.50.300">
    <property type="entry name" value="P-loop containing nucleotide triphosphate hydrolases"/>
    <property type="match status" value="2"/>
</dbReference>
<keyword evidence="5 15" id="KW-0378">Hydrolase</keyword>
<dbReference type="GO" id="GO:0000724">
    <property type="term" value="P:double-strand break repair via homologous recombination"/>
    <property type="evidence" value="ECO:0007669"/>
    <property type="project" value="UniProtKB-UniRule"/>
</dbReference>
<comment type="catalytic activity">
    <reaction evidence="13 15">
        <text>Couples ATP hydrolysis with the unwinding of duplex DNA by translocating in the 3'-5' direction.</text>
        <dbReference type="EC" id="5.6.2.4"/>
    </reaction>
</comment>
<feature type="active site" description="For nuclease activity" evidence="15">
    <location>
        <position position="1219"/>
    </location>
</feature>
<protein>
    <recommendedName>
        <fullName evidence="15">RecBCD enzyme subunit RecB</fullName>
        <ecNumber evidence="15">3.1.11.5</ecNumber>
        <ecNumber evidence="15">5.6.2.4</ecNumber>
    </recommendedName>
    <alternativeName>
        <fullName evidence="15">DNA 3'-5' helicase subunit RecB</fullName>
    </alternativeName>
    <alternativeName>
        <fullName evidence="15">Exonuclease V subunit RecB</fullName>
        <shortName evidence="15">ExoV subunit RecB</shortName>
    </alternativeName>
    <alternativeName>
        <fullName evidence="15">Helicase/nuclease RecBCD subunit RecB</fullName>
    </alternativeName>
</protein>
<dbReference type="InterPro" id="IPR011335">
    <property type="entry name" value="Restrct_endonuc-II-like"/>
</dbReference>
<evidence type="ECO:0000256" key="17">
    <source>
        <dbReference type="SAM" id="MobiDB-lite"/>
    </source>
</evidence>
<comment type="domain">
    <text evidence="15">The C-terminal domain has nuclease activity and interacts with RecD. It interacts with RecA, facilitating its loading onto ssDNA.</text>
</comment>
<dbReference type="Pfam" id="PF12705">
    <property type="entry name" value="PDDEXK_1"/>
    <property type="match status" value="1"/>
</dbReference>
<keyword evidence="21" id="KW-1185">Reference proteome</keyword>